<dbReference type="EMBL" id="JAPUFD010000008">
    <property type="protein sequence ID" value="MDI1489097.1"/>
    <property type="molecule type" value="Genomic_DNA"/>
</dbReference>
<evidence type="ECO:0000313" key="3">
    <source>
        <dbReference type="EMBL" id="MDI1489097.1"/>
    </source>
</evidence>
<reference evidence="3" key="1">
    <citation type="journal article" date="2023" name="Genome Biol. Evol.">
        <title>First Whole Genome Sequence and Flow Cytometry Genome Size Data for the Lichen-Forming Fungus Ramalina farinacea (Ascomycota).</title>
        <authorList>
            <person name="Llewellyn T."/>
            <person name="Mian S."/>
            <person name="Hill R."/>
            <person name="Leitch I.J."/>
            <person name="Gaya E."/>
        </authorList>
    </citation>
    <scope>NUCLEOTIDE SEQUENCE</scope>
    <source>
        <strain evidence="3">LIQ254RAFAR</strain>
    </source>
</reference>
<name>A0AA43QNG8_9LECA</name>
<feature type="compositionally biased region" description="Low complexity" evidence="1">
    <location>
        <begin position="93"/>
        <end position="103"/>
    </location>
</feature>
<proteinExistence type="predicted"/>
<feature type="signal peptide" evidence="2">
    <location>
        <begin position="1"/>
        <end position="21"/>
    </location>
</feature>
<evidence type="ECO:0000313" key="4">
    <source>
        <dbReference type="Proteomes" id="UP001161017"/>
    </source>
</evidence>
<sequence length="952" mass="94002">MHHKPFPTLLLNLLLPAFTLALPQYPEAVPFKTVSNTILYEHMVYTTVPCPSGSSPGTLSTLTSYNGTTTFNVPSTLAHVAASQVTAHPASASPVAAAETVSSHGSPSQADPSQAAPVHASKPTGISGAFATISGTSSPPKPLSQAPSIHASITVSARSTKTVINTILTTVPHPSSPSPKAPNPSSPSPNPPATSHSAPAVNQPSAASQAPAASHPPAASQPPVVSHTQAASQALAVGPAPAVTHIPVASQPPAVSHTPVASQPPVISHTPAVSPAPTISHPPAIPHTSPVSPPPAIPQTQPLPLPEPSSYLISLSGHATTEPWPQNPTLQPNPQAQPIIHTLPTVQTTVDAMYGGPHGVSASVASVSIVQATQAAQPQPQVAGGGTLGSSVAGLIGGGQGQGQGEGVGIHAITFKEGGRRRWGCCRGLFDEERCGISARFEEVGVKILVSAVVQVGEEDEEVDAIMPATKLTSILALAAALPFSLARPKPQEYQVGNVLVVLSTVSPPSSNQPITETMIYPVMAVPTGATSAAGAAAATTAPASSAAAATTQAVEASAAAVSTPAVAPSAAAATTVAVEASAAAATTQAPVSSPVAAITQAPASSAAAATTEAAQAAGAAATTQAVEASAAAATTQAPVSLAVAATTDALVSSATPATSQVLISSASPATTQAQASSASAATTQASASSAAPATTQSPTSLAAAATTGADDVSGAAASIESTAASNGAAALAGFSSSAAAASRVASASSAATISSTSTASAATTTSGSATTLMSATSSGSTVSSSIASTATTATTTSSPQPTATSNITGWGLSYINPWPVGDDFNTSISIPLTIWTYDSQNCVGEGNMTTIVNWGTNVVTPAASYKLGRGLGEDEALEFFTFKADHTVDIPIGAADPNNQARPECAQPVEQTNPMMLAGSPPVKTTLSQGQCYGFLGNGTQQCLQYRHEAS</sequence>
<dbReference type="AlphaFoldDB" id="A0AA43QNG8"/>
<feature type="region of interest" description="Disordered" evidence="1">
    <location>
        <begin position="169"/>
        <end position="232"/>
    </location>
</feature>
<feature type="compositionally biased region" description="Low complexity" evidence="1">
    <location>
        <begin position="193"/>
        <end position="226"/>
    </location>
</feature>
<keyword evidence="4" id="KW-1185">Reference proteome</keyword>
<comment type="caution">
    <text evidence="3">The sequence shown here is derived from an EMBL/GenBank/DDBJ whole genome shotgun (WGS) entry which is preliminary data.</text>
</comment>
<protein>
    <submittedName>
        <fullName evidence="3">Uncharacterized protein</fullName>
    </submittedName>
</protein>
<organism evidence="3 4">
    <name type="scientific">Ramalina farinacea</name>
    <dbReference type="NCBI Taxonomy" id="258253"/>
    <lineage>
        <taxon>Eukaryota</taxon>
        <taxon>Fungi</taxon>
        <taxon>Dikarya</taxon>
        <taxon>Ascomycota</taxon>
        <taxon>Pezizomycotina</taxon>
        <taxon>Lecanoromycetes</taxon>
        <taxon>OSLEUM clade</taxon>
        <taxon>Lecanoromycetidae</taxon>
        <taxon>Lecanorales</taxon>
        <taxon>Lecanorineae</taxon>
        <taxon>Ramalinaceae</taxon>
        <taxon>Ramalina</taxon>
    </lineage>
</organism>
<gene>
    <name evidence="3" type="ORF">OHK93_008375</name>
</gene>
<accession>A0AA43QNG8</accession>
<feature type="region of interest" description="Disordered" evidence="1">
    <location>
        <begin position="250"/>
        <end position="313"/>
    </location>
</feature>
<dbReference type="Proteomes" id="UP001161017">
    <property type="component" value="Unassembled WGS sequence"/>
</dbReference>
<feature type="chain" id="PRO_5041464590" evidence="2">
    <location>
        <begin position="22"/>
        <end position="952"/>
    </location>
</feature>
<evidence type="ECO:0000256" key="2">
    <source>
        <dbReference type="SAM" id="SignalP"/>
    </source>
</evidence>
<feature type="compositionally biased region" description="Pro residues" evidence="1">
    <location>
        <begin position="291"/>
        <end position="307"/>
    </location>
</feature>
<keyword evidence="2" id="KW-0732">Signal</keyword>
<evidence type="ECO:0000256" key="1">
    <source>
        <dbReference type="SAM" id="MobiDB-lite"/>
    </source>
</evidence>
<feature type="region of interest" description="Disordered" evidence="1">
    <location>
        <begin position="93"/>
        <end position="147"/>
    </location>
</feature>
<feature type="compositionally biased region" description="Pro residues" evidence="1">
    <location>
        <begin position="174"/>
        <end position="192"/>
    </location>
</feature>